<feature type="transmembrane region" description="Helical" evidence="1">
    <location>
        <begin position="20"/>
        <end position="44"/>
    </location>
</feature>
<dbReference type="AlphaFoldDB" id="A0A8G1UBR6"/>
<reference evidence="2 3" key="1">
    <citation type="submission" date="2018-11" db="EMBL/GenBank/DDBJ databases">
        <title>Sequencing the genomes of 1000 actinobacteria strains.</title>
        <authorList>
            <person name="Klenk H.-P."/>
        </authorList>
    </citation>
    <scope>NUCLEOTIDE SEQUENCE [LARGE SCALE GENOMIC DNA]</scope>
    <source>
        <strain evidence="2 3">DSM 44780</strain>
    </source>
</reference>
<keyword evidence="1" id="KW-1133">Transmembrane helix</keyword>
<accession>A0A8G1UBR6</accession>
<keyword evidence="1" id="KW-0472">Membrane</keyword>
<protein>
    <submittedName>
        <fullName evidence="2">Uncharacterized protein</fullName>
    </submittedName>
</protein>
<evidence type="ECO:0000313" key="2">
    <source>
        <dbReference type="EMBL" id="ROR37840.1"/>
    </source>
</evidence>
<name>A0A8G1UBR6_9ACTN</name>
<keyword evidence="1" id="KW-0812">Transmembrane</keyword>
<evidence type="ECO:0000313" key="3">
    <source>
        <dbReference type="Proteomes" id="UP000267408"/>
    </source>
</evidence>
<proteinExistence type="predicted"/>
<dbReference type="RefSeq" id="WP_162870248.1">
    <property type="nucleotide sequence ID" value="NZ_RJVJ01000002.1"/>
</dbReference>
<dbReference type="Proteomes" id="UP000267408">
    <property type="component" value="Unassembled WGS sequence"/>
</dbReference>
<organism evidence="2 3">
    <name type="scientific">Kitasatospora cineracea</name>
    <dbReference type="NCBI Taxonomy" id="88074"/>
    <lineage>
        <taxon>Bacteria</taxon>
        <taxon>Bacillati</taxon>
        <taxon>Actinomycetota</taxon>
        <taxon>Actinomycetes</taxon>
        <taxon>Kitasatosporales</taxon>
        <taxon>Streptomycetaceae</taxon>
        <taxon>Kitasatospora</taxon>
    </lineage>
</organism>
<gene>
    <name evidence="2" type="ORF">EDD39_5995</name>
</gene>
<comment type="caution">
    <text evidence="2">The sequence shown here is derived from an EMBL/GenBank/DDBJ whole genome shotgun (WGS) entry which is preliminary data.</text>
</comment>
<evidence type="ECO:0000256" key="1">
    <source>
        <dbReference type="SAM" id="Phobius"/>
    </source>
</evidence>
<dbReference type="EMBL" id="RJVJ01000002">
    <property type="protein sequence ID" value="ROR37840.1"/>
    <property type="molecule type" value="Genomic_DNA"/>
</dbReference>
<sequence length="48" mass="4865">MSSPDGQRRQLAVMGAPLVAAVSMPVVCAGGFVAFLHVLGLLAVRLTG</sequence>